<dbReference type="InParanoid" id="A0A1V9XDJ0"/>
<evidence type="ECO:0000313" key="3">
    <source>
        <dbReference type="Proteomes" id="UP000192247"/>
    </source>
</evidence>
<name>A0A1V9XDJ0_9ACAR</name>
<evidence type="ECO:0000256" key="1">
    <source>
        <dbReference type="SAM" id="Phobius"/>
    </source>
</evidence>
<keyword evidence="1" id="KW-1133">Transmembrane helix</keyword>
<organism evidence="2 3">
    <name type="scientific">Tropilaelaps mercedesae</name>
    <dbReference type="NCBI Taxonomy" id="418985"/>
    <lineage>
        <taxon>Eukaryota</taxon>
        <taxon>Metazoa</taxon>
        <taxon>Ecdysozoa</taxon>
        <taxon>Arthropoda</taxon>
        <taxon>Chelicerata</taxon>
        <taxon>Arachnida</taxon>
        <taxon>Acari</taxon>
        <taxon>Parasitiformes</taxon>
        <taxon>Mesostigmata</taxon>
        <taxon>Gamasina</taxon>
        <taxon>Dermanyssoidea</taxon>
        <taxon>Laelapidae</taxon>
        <taxon>Tropilaelaps</taxon>
    </lineage>
</organism>
<keyword evidence="3" id="KW-1185">Reference proteome</keyword>
<dbReference type="EMBL" id="MNPL01014039">
    <property type="protein sequence ID" value="OQR71620.1"/>
    <property type="molecule type" value="Genomic_DNA"/>
</dbReference>
<sequence>MRHVAANGSPIRRNHSGWPEGLAFSYSRKFPIDALAIITGSGVATATIFWVFSAFCMATAAFDVGFYTLGGSSNAGVQNRSEENGVGSWDIVVGLFCAIVCGYVNVGSFESVGPSKRAMVSMSGDFGWLIGFLTFSPVAYWVATGK</sequence>
<keyword evidence="1" id="KW-0472">Membrane</keyword>
<evidence type="ECO:0000313" key="2">
    <source>
        <dbReference type="EMBL" id="OQR71620.1"/>
    </source>
</evidence>
<feature type="transmembrane region" description="Helical" evidence="1">
    <location>
        <begin position="34"/>
        <end position="67"/>
    </location>
</feature>
<dbReference type="AlphaFoldDB" id="A0A1V9XDJ0"/>
<keyword evidence="1" id="KW-0812">Transmembrane</keyword>
<dbReference type="Proteomes" id="UP000192247">
    <property type="component" value="Unassembled WGS sequence"/>
</dbReference>
<reference evidence="2 3" key="1">
    <citation type="journal article" date="2017" name="Gigascience">
        <title>Draft genome of the honey bee ectoparasitic mite, Tropilaelaps mercedesae, is shaped by the parasitic life history.</title>
        <authorList>
            <person name="Dong X."/>
            <person name="Armstrong S.D."/>
            <person name="Xia D."/>
            <person name="Makepeace B.L."/>
            <person name="Darby A.C."/>
            <person name="Kadowaki T."/>
        </authorList>
    </citation>
    <scope>NUCLEOTIDE SEQUENCE [LARGE SCALE GENOMIC DNA]</scope>
    <source>
        <strain evidence="2">Wuxi-XJTLU</strain>
    </source>
</reference>
<gene>
    <name evidence="2" type="ORF">BIW11_03937</name>
</gene>
<accession>A0A1V9XDJ0</accession>
<feature type="transmembrane region" description="Helical" evidence="1">
    <location>
        <begin position="87"/>
        <end position="106"/>
    </location>
</feature>
<proteinExistence type="predicted"/>
<protein>
    <submittedName>
        <fullName evidence="2">Uncharacterized protein</fullName>
    </submittedName>
</protein>
<feature type="transmembrane region" description="Helical" evidence="1">
    <location>
        <begin position="126"/>
        <end position="143"/>
    </location>
</feature>
<comment type="caution">
    <text evidence="2">The sequence shown here is derived from an EMBL/GenBank/DDBJ whole genome shotgun (WGS) entry which is preliminary data.</text>
</comment>